<dbReference type="GeneID" id="9686617"/>
<evidence type="ECO:0000256" key="4">
    <source>
        <dbReference type="RuleBase" id="RU000363"/>
    </source>
</evidence>
<dbReference type="PRINTS" id="PR00080">
    <property type="entry name" value="SDRFAMILY"/>
</dbReference>
<dbReference type="SUPFAM" id="SSF51735">
    <property type="entry name" value="NAD(P)-binding Rossmann-fold domains"/>
    <property type="match status" value="1"/>
</dbReference>
<dbReference type="InterPro" id="IPR002347">
    <property type="entry name" value="SDR_fam"/>
</dbReference>
<evidence type="ECO:0000313" key="5">
    <source>
        <dbReference type="EMBL" id="EEH54571.1"/>
    </source>
</evidence>
<keyword evidence="6" id="KW-1185">Reference proteome</keyword>
<dbReference type="KEGG" id="mpp:MICPUCDRAFT_37555"/>
<comment type="similarity">
    <text evidence="1 4">Belongs to the short-chain dehydrogenases/reductases (SDR) family.</text>
</comment>
<dbReference type="PANTHER" id="PTHR43618:SF8">
    <property type="entry name" value="7ALPHA-HYDROXYSTEROID DEHYDROGENASE"/>
    <property type="match status" value="1"/>
</dbReference>
<reference evidence="5 6" key="1">
    <citation type="journal article" date="2009" name="Science">
        <title>Green evolution and dynamic adaptations revealed by genomes of the marine picoeukaryotes Micromonas.</title>
        <authorList>
            <person name="Worden A.Z."/>
            <person name="Lee J.H."/>
            <person name="Mock T."/>
            <person name="Rouze P."/>
            <person name="Simmons M.P."/>
            <person name="Aerts A.L."/>
            <person name="Allen A.E."/>
            <person name="Cuvelier M.L."/>
            <person name="Derelle E."/>
            <person name="Everett M.V."/>
            <person name="Foulon E."/>
            <person name="Grimwood J."/>
            <person name="Gundlach H."/>
            <person name="Henrissat B."/>
            <person name="Napoli C."/>
            <person name="McDonald S.M."/>
            <person name="Parker M.S."/>
            <person name="Rombauts S."/>
            <person name="Salamov A."/>
            <person name="Von Dassow P."/>
            <person name="Badger J.H."/>
            <person name="Coutinho P.M."/>
            <person name="Demir E."/>
            <person name="Dubchak I."/>
            <person name="Gentemann C."/>
            <person name="Eikrem W."/>
            <person name="Gready J.E."/>
            <person name="John U."/>
            <person name="Lanier W."/>
            <person name="Lindquist E.A."/>
            <person name="Lucas S."/>
            <person name="Mayer K.F."/>
            <person name="Moreau H."/>
            <person name="Not F."/>
            <person name="Otillar R."/>
            <person name="Panaud O."/>
            <person name="Pangilinan J."/>
            <person name="Paulsen I."/>
            <person name="Piegu B."/>
            <person name="Poliakov A."/>
            <person name="Robbens S."/>
            <person name="Schmutz J."/>
            <person name="Toulza E."/>
            <person name="Wyss T."/>
            <person name="Zelensky A."/>
            <person name="Zhou K."/>
            <person name="Armbrust E.V."/>
            <person name="Bhattacharya D."/>
            <person name="Goodenough U.W."/>
            <person name="Van de Peer Y."/>
            <person name="Grigoriev I.V."/>
        </authorList>
    </citation>
    <scope>NUCLEOTIDE SEQUENCE [LARGE SCALE GENOMIC DNA]</scope>
    <source>
        <strain evidence="5 6">CCMP1545</strain>
    </source>
</reference>
<dbReference type="InterPro" id="IPR052178">
    <property type="entry name" value="Sec_Metab_Biosynth_SDR"/>
</dbReference>
<dbReference type="eggNOG" id="KOG0725">
    <property type="taxonomic scope" value="Eukaryota"/>
</dbReference>
<proteinExistence type="inferred from homology"/>
<evidence type="ECO:0000313" key="6">
    <source>
        <dbReference type="Proteomes" id="UP000001876"/>
    </source>
</evidence>
<keyword evidence="3" id="KW-0560">Oxidoreductase</keyword>
<dbReference type="GO" id="GO:0016491">
    <property type="term" value="F:oxidoreductase activity"/>
    <property type="evidence" value="ECO:0007669"/>
    <property type="project" value="UniProtKB-KW"/>
</dbReference>
<dbReference type="Proteomes" id="UP000001876">
    <property type="component" value="Unassembled WGS sequence"/>
</dbReference>
<sequence>MDSLRVPELFGVRGKNVLVTGGARGIGLMIASGFVANGADVYIASRDAAACDDVATKLTASGPGTCVALGSADLSTEEGCAALARAFREKIDAGALHVLVNNSGTSWGAPMRAHGEKGWDKTYDLNVKGVFFLTRELLPALDAGSREDDPARVINVGSTAGLRPQVFPTFSYDASKAAAHHLTKKLADELADRRAEGGASITVNAIAPGYVPSRMSQQLATYEEAKDVLKGGIPLRRRGNEKDMAGAALYLASAAGAWVTGVVLPVDGGFLAKL</sequence>
<accession>C1MZ99</accession>
<dbReference type="PRINTS" id="PR00081">
    <property type="entry name" value="GDHRDH"/>
</dbReference>
<dbReference type="OrthoDB" id="1393670at2759"/>
<keyword evidence="2" id="KW-0521">NADP</keyword>
<organism evidence="6">
    <name type="scientific">Micromonas pusilla (strain CCMP1545)</name>
    <name type="common">Picoplanktonic green alga</name>
    <dbReference type="NCBI Taxonomy" id="564608"/>
    <lineage>
        <taxon>Eukaryota</taxon>
        <taxon>Viridiplantae</taxon>
        <taxon>Chlorophyta</taxon>
        <taxon>Mamiellophyceae</taxon>
        <taxon>Mamiellales</taxon>
        <taxon>Mamiellaceae</taxon>
        <taxon>Micromonas</taxon>
    </lineage>
</organism>
<name>C1MZ99_MICPC</name>
<dbReference type="FunFam" id="3.40.50.720:FF:000084">
    <property type="entry name" value="Short-chain dehydrogenase reductase"/>
    <property type="match status" value="1"/>
</dbReference>
<dbReference type="OMA" id="DQKSHIE"/>
<gene>
    <name evidence="5" type="ORF">MICPUCDRAFT_37555</name>
</gene>
<dbReference type="InterPro" id="IPR036291">
    <property type="entry name" value="NAD(P)-bd_dom_sf"/>
</dbReference>
<dbReference type="STRING" id="564608.C1MZ99"/>
<dbReference type="Gene3D" id="3.40.50.720">
    <property type="entry name" value="NAD(P)-binding Rossmann-like Domain"/>
    <property type="match status" value="1"/>
</dbReference>
<dbReference type="PANTHER" id="PTHR43618">
    <property type="entry name" value="7-ALPHA-HYDROXYSTEROID DEHYDROGENASE"/>
    <property type="match status" value="1"/>
</dbReference>
<protein>
    <submittedName>
        <fullName evidence="5">Predicted protein</fullName>
    </submittedName>
</protein>
<dbReference type="EMBL" id="GG663743">
    <property type="protein sequence ID" value="EEH54571.1"/>
    <property type="molecule type" value="Genomic_DNA"/>
</dbReference>
<dbReference type="RefSeq" id="XP_003060921.1">
    <property type="nucleotide sequence ID" value="XM_003060875.1"/>
</dbReference>
<evidence type="ECO:0000256" key="1">
    <source>
        <dbReference type="ARBA" id="ARBA00006484"/>
    </source>
</evidence>
<evidence type="ECO:0000256" key="3">
    <source>
        <dbReference type="ARBA" id="ARBA00023002"/>
    </source>
</evidence>
<dbReference type="Pfam" id="PF00106">
    <property type="entry name" value="adh_short"/>
    <property type="match status" value="1"/>
</dbReference>
<evidence type="ECO:0000256" key="2">
    <source>
        <dbReference type="ARBA" id="ARBA00022857"/>
    </source>
</evidence>
<dbReference type="AlphaFoldDB" id="C1MZ99"/>